<dbReference type="CDD" id="cd02440">
    <property type="entry name" value="AdoMet_MTases"/>
    <property type="match status" value="1"/>
</dbReference>
<feature type="domain" description="Methyltransferase" evidence="4">
    <location>
        <begin position="35"/>
        <end position="123"/>
    </location>
</feature>
<evidence type="ECO:0000256" key="1">
    <source>
        <dbReference type="ARBA" id="ARBA00022603"/>
    </source>
</evidence>
<dbReference type="GO" id="GO:0008168">
    <property type="term" value="F:methyltransferase activity"/>
    <property type="evidence" value="ECO:0007669"/>
    <property type="project" value="UniProtKB-KW"/>
</dbReference>
<gene>
    <name evidence="5" type="ORF">SAMN04488691_10486</name>
</gene>
<sequence>MEWDERFRDGTYPTDPDPSPVLRAHVETFPEGRALDVATGTGRNSLFLAERGYDVDALDFSEEGLRIVRERAHEIGVEDRIETIHADAETYDFPEHTYDVITISYYKTLDRLSDIKAALNPGGVLFYQHHLRSDPPVTVGPRTDRYRLQSNELLRACLDLTVLYYEESTEQVDDRTSATATVIARNTQGGAQSYPVRHWDR</sequence>
<keyword evidence="1 5" id="KW-0489">Methyltransferase</keyword>
<evidence type="ECO:0000313" key="6">
    <source>
        <dbReference type="Proteomes" id="UP000183894"/>
    </source>
</evidence>
<keyword evidence="2 5" id="KW-0808">Transferase</keyword>
<keyword evidence="3" id="KW-0949">S-adenosyl-L-methionine</keyword>
<dbReference type="OrthoDB" id="147504at2157"/>
<dbReference type="SUPFAM" id="SSF53335">
    <property type="entry name" value="S-adenosyl-L-methionine-dependent methyltransferases"/>
    <property type="match status" value="1"/>
</dbReference>
<proteinExistence type="predicted"/>
<evidence type="ECO:0000256" key="2">
    <source>
        <dbReference type="ARBA" id="ARBA00022679"/>
    </source>
</evidence>
<name>A0A1H7PGL6_HALLR</name>
<protein>
    <submittedName>
        <fullName evidence="5">Methyltransferase domain-containing protein</fullName>
    </submittedName>
</protein>
<evidence type="ECO:0000256" key="3">
    <source>
        <dbReference type="ARBA" id="ARBA00022691"/>
    </source>
</evidence>
<dbReference type="GO" id="GO:0032259">
    <property type="term" value="P:methylation"/>
    <property type="evidence" value="ECO:0007669"/>
    <property type="project" value="UniProtKB-KW"/>
</dbReference>
<evidence type="ECO:0000313" key="5">
    <source>
        <dbReference type="EMBL" id="SEL34766.1"/>
    </source>
</evidence>
<dbReference type="InterPro" id="IPR041698">
    <property type="entry name" value="Methyltransf_25"/>
</dbReference>
<dbReference type="EMBL" id="FOAD01000004">
    <property type="protein sequence ID" value="SEL34766.1"/>
    <property type="molecule type" value="Genomic_DNA"/>
</dbReference>
<dbReference type="RefSeq" id="WP_074793675.1">
    <property type="nucleotide sequence ID" value="NZ_FOAD01000004.1"/>
</dbReference>
<dbReference type="PANTHER" id="PTHR43464:SF19">
    <property type="entry name" value="UBIQUINONE BIOSYNTHESIS O-METHYLTRANSFERASE, MITOCHONDRIAL"/>
    <property type="match status" value="1"/>
</dbReference>
<accession>A0A1H7PGL6</accession>
<dbReference type="PANTHER" id="PTHR43464">
    <property type="entry name" value="METHYLTRANSFERASE"/>
    <property type="match status" value="1"/>
</dbReference>
<dbReference type="AlphaFoldDB" id="A0A1H7PGL6"/>
<evidence type="ECO:0000259" key="4">
    <source>
        <dbReference type="Pfam" id="PF13649"/>
    </source>
</evidence>
<reference evidence="5 6" key="1">
    <citation type="submission" date="2016-10" db="EMBL/GenBank/DDBJ databases">
        <authorList>
            <person name="de Groot N.N."/>
        </authorList>
    </citation>
    <scope>NUCLEOTIDE SEQUENCE [LARGE SCALE GENOMIC DNA]</scope>
    <source>
        <strain evidence="5 6">CDM_5</strain>
    </source>
</reference>
<dbReference type="Proteomes" id="UP000183894">
    <property type="component" value="Unassembled WGS sequence"/>
</dbReference>
<dbReference type="Gene3D" id="3.40.50.150">
    <property type="entry name" value="Vaccinia Virus protein VP39"/>
    <property type="match status" value="1"/>
</dbReference>
<organism evidence="5 6">
    <name type="scientific">Haloferax larsenii</name>
    <dbReference type="NCBI Taxonomy" id="302484"/>
    <lineage>
        <taxon>Archaea</taxon>
        <taxon>Methanobacteriati</taxon>
        <taxon>Methanobacteriota</taxon>
        <taxon>Stenosarchaea group</taxon>
        <taxon>Halobacteria</taxon>
        <taxon>Halobacteriales</taxon>
        <taxon>Haloferacaceae</taxon>
        <taxon>Haloferax</taxon>
    </lineage>
</organism>
<dbReference type="InterPro" id="IPR029063">
    <property type="entry name" value="SAM-dependent_MTases_sf"/>
</dbReference>
<dbReference type="Pfam" id="PF13649">
    <property type="entry name" value="Methyltransf_25"/>
    <property type="match status" value="1"/>
</dbReference>